<keyword evidence="1" id="KW-1133">Transmembrane helix</keyword>
<reference evidence="2 3" key="1">
    <citation type="submission" date="2018-03" db="EMBL/GenBank/DDBJ databases">
        <title>Genomic Encyclopedia of Archaeal and Bacterial Type Strains, Phase II (KMG-II): from individual species to whole genera.</title>
        <authorList>
            <person name="Goeker M."/>
        </authorList>
    </citation>
    <scope>NUCLEOTIDE SEQUENCE [LARGE SCALE GENOMIC DNA]</scope>
    <source>
        <strain evidence="2 3">DSM 100214</strain>
    </source>
</reference>
<evidence type="ECO:0000256" key="1">
    <source>
        <dbReference type="SAM" id="Phobius"/>
    </source>
</evidence>
<sequence>MKKLSFKRISYLLHLWLGMISGIIVFIVAITGCIYTFQTELRDISQPYQYVEVQNKPFLSPSELKEKSIEYVYTSPADSSNVIYGITYTKQNKAATVAYNHYQDGYTLLVLNPYSGEYLGKQVLKDDFFRFVLAGHRNLWLPYPVGHQIVGWAVLIFVIVLITGIILWIPKRWNKKSLKPRLTIKRKAGFFRFNYDLHNVLGIYAALIVLVIALTGLTWSFEWFANSYYKVISGGEEPKKWIVAESNTTAVYPLGNTADILWSKVKAEYPIGTRGSLIFDFPNKKADAYRIGFNSANDDTYYKRHFRFFDQYTLKELEGGGMYGIKYEDSSAGDKFYRMTYDIHVGAIGGFAGKLMVFLASLITASLPITGFILWWKKSNKQKK</sequence>
<keyword evidence="3" id="KW-1185">Reference proteome</keyword>
<feature type="transmembrane region" description="Helical" evidence="1">
    <location>
        <begin position="355"/>
        <end position="376"/>
    </location>
</feature>
<dbReference type="PROSITE" id="PS51257">
    <property type="entry name" value="PROKAR_LIPOPROTEIN"/>
    <property type="match status" value="1"/>
</dbReference>
<evidence type="ECO:0000313" key="2">
    <source>
        <dbReference type="EMBL" id="PXV64098.1"/>
    </source>
</evidence>
<dbReference type="Pfam" id="PF03929">
    <property type="entry name" value="PepSY_TM"/>
    <property type="match status" value="1"/>
</dbReference>
<keyword evidence="1" id="KW-0472">Membrane</keyword>
<dbReference type="OrthoDB" id="111691at2"/>
<keyword evidence="1" id="KW-0812">Transmembrane</keyword>
<feature type="transmembrane region" description="Helical" evidence="1">
    <location>
        <begin position="149"/>
        <end position="169"/>
    </location>
</feature>
<feature type="transmembrane region" description="Helical" evidence="1">
    <location>
        <begin position="201"/>
        <end position="221"/>
    </location>
</feature>
<dbReference type="PANTHER" id="PTHR34219">
    <property type="entry name" value="IRON-REGULATED INNER MEMBRANE PROTEIN-RELATED"/>
    <property type="match status" value="1"/>
</dbReference>
<dbReference type="AlphaFoldDB" id="A0A2V3PNL0"/>
<accession>A0A2V3PNL0</accession>
<dbReference type="Proteomes" id="UP000247973">
    <property type="component" value="Unassembled WGS sequence"/>
</dbReference>
<comment type="caution">
    <text evidence="2">The sequence shown here is derived from an EMBL/GenBank/DDBJ whole genome shotgun (WGS) entry which is preliminary data.</text>
</comment>
<gene>
    <name evidence="2" type="ORF">CLV62_11156</name>
</gene>
<proteinExistence type="predicted"/>
<protein>
    <submittedName>
        <fullName evidence="2">Putative iron-regulated membrane protein</fullName>
    </submittedName>
</protein>
<feature type="transmembrane region" description="Helical" evidence="1">
    <location>
        <begin position="12"/>
        <end position="37"/>
    </location>
</feature>
<dbReference type="InterPro" id="IPR005625">
    <property type="entry name" value="PepSY-ass_TM"/>
</dbReference>
<dbReference type="EMBL" id="QICL01000011">
    <property type="protein sequence ID" value="PXV64098.1"/>
    <property type="molecule type" value="Genomic_DNA"/>
</dbReference>
<organism evidence="2 3">
    <name type="scientific">Dysgonomonas alginatilytica</name>
    <dbReference type="NCBI Taxonomy" id="1605892"/>
    <lineage>
        <taxon>Bacteria</taxon>
        <taxon>Pseudomonadati</taxon>
        <taxon>Bacteroidota</taxon>
        <taxon>Bacteroidia</taxon>
        <taxon>Bacteroidales</taxon>
        <taxon>Dysgonomonadaceae</taxon>
        <taxon>Dysgonomonas</taxon>
    </lineage>
</organism>
<name>A0A2V3PNL0_9BACT</name>
<dbReference type="PANTHER" id="PTHR34219:SF3">
    <property type="entry name" value="BLL7967 PROTEIN"/>
    <property type="match status" value="1"/>
</dbReference>
<evidence type="ECO:0000313" key="3">
    <source>
        <dbReference type="Proteomes" id="UP000247973"/>
    </source>
</evidence>
<dbReference type="RefSeq" id="WP_110310658.1">
    <property type="nucleotide sequence ID" value="NZ_QICL01000011.1"/>
</dbReference>